<sequence length="189" mass="21441">MDMTSIRIARWHMRRWMARMTWSWLAAGGLLAFGAGFYLSMLGPVLDDLDAMDHRLLVLREEARSAEHAGTKLTQLATPGQLVAFYKYFPSERSIPDWIEKISAAAARNKLNLRQGEYQVIRDKNSKLLLYQVMLPVKGTYPNLRGFIDEVLTEVPIASLDNVKFERQKIGDEALVSTVMLTLHLGSES</sequence>
<name>A0A1J5T180_9ZZZZ</name>
<accession>A0A1J5T180</accession>
<dbReference type="InterPro" id="IPR014717">
    <property type="entry name" value="Transl_elong_EF1B/ribsomal_bS6"/>
</dbReference>
<dbReference type="Gene3D" id="3.30.70.60">
    <property type="match status" value="1"/>
</dbReference>
<dbReference type="AlphaFoldDB" id="A0A1J5T180"/>
<protein>
    <submittedName>
        <fullName evidence="1">Uncharacterized protein</fullName>
    </submittedName>
</protein>
<dbReference type="GO" id="GO:0043683">
    <property type="term" value="P:type IV pilus assembly"/>
    <property type="evidence" value="ECO:0007669"/>
    <property type="project" value="InterPro"/>
</dbReference>
<dbReference type="Pfam" id="PF04350">
    <property type="entry name" value="PilO"/>
    <property type="match status" value="1"/>
</dbReference>
<comment type="caution">
    <text evidence="1">The sequence shown here is derived from an EMBL/GenBank/DDBJ whole genome shotgun (WGS) entry which is preliminary data.</text>
</comment>
<dbReference type="GO" id="GO:0043107">
    <property type="term" value="P:type IV pilus-dependent motility"/>
    <property type="evidence" value="ECO:0007669"/>
    <property type="project" value="InterPro"/>
</dbReference>
<dbReference type="InterPro" id="IPR007445">
    <property type="entry name" value="PilO"/>
</dbReference>
<evidence type="ECO:0000313" key="1">
    <source>
        <dbReference type="EMBL" id="OIR14610.1"/>
    </source>
</evidence>
<dbReference type="EMBL" id="MLJW01000011">
    <property type="protein sequence ID" value="OIR14610.1"/>
    <property type="molecule type" value="Genomic_DNA"/>
</dbReference>
<gene>
    <name evidence="1" type="ORF">GALL_44140</name>
</gene>
<reference evidence="1" key="1">
    <citation type="submission" date="2016-10" db="EMBL/GenBank/DDBJ databases">
        <title>Sequence of Gallionella enrichment culture.</title>
        <authorList>
            <person name="Poehlein A."/>
            <person name="Muehling M."/>
            <person name="Daniel R."/>
        </authorList>
    </citation>
    <scope>NUCLEOTIDE SEQUENCE</scope>
</reference>
<organism evidence="1">
    <name type="scientific">mine drainage metagenome</name>
    <dbReference type="NCBI Taxonomy" id="410659"/>
    <lineage>
        <taxon>unclassified sequences</taxon>
        <taxon>metagenomes</taxon>
        <taxon>ecological metagenomes</taxon>
    </lineage>
</organism>
<proteinExistence type="predicted"/>